<evidence type="ECO:0000313" key="3">
    <source>
        <dbReference type="Proteomes" id="UP001153269"/>
    </source>
</evidence>
<sequence length="109" mass="11787">MYRCCCCGGASASTFSPRTAWTNRSAPSDPPTEEREEASGAGDKLVLSEEEEEEEGGRACAHQATPSLRPPHSVIQQPSHAESRPWGPEVRRSGTYQTCTKVQIISGHS</sequence>
<comment type="caution">
    <text evidence="2">The sequence shown here is derived from an EMBL/GenBank/DDBJ whole genome shotgun (WGS) entry which is preliminary data.</text>
</comment>
<dbReference type="Proteomes" id="UP001153269">
    <property type="component" value="Unassembled WGS sequence"/>
</dbReference>
<organism evidence="2 3">
    <name type="scientific">Pleuronectes platessa</name>
    <name type="common">European plaice</name>
    <dbReference type="NCBI Taxonomy" id="8262"/>
    <lineage>
        <taxon>Eukaryota</taxon>
        <taxon>Metazoa</taxon>
        <taxon>Chordata</taxon>
        <taxon>Craniata</taxon>
        <taxon>Vertebrata</taxon>
        <taxon>Euteleostomi</taxon>
        <taxon>Actinopterygii</taxon>
        <taxon>Neopterygii</taxon>
        <taxon>Teleostei</taxon>
        <taxon>Neoteleostei</taxon>
        <taxon>Acanthomorphata</taxon>
        <taxon>Carangaria</taxon>
        <taxon>Pleuronectiformes</taxon>
        <taxon>Pleuronectoidei</taxon>
        <taxon>Pleuronectidae</taxon>
        <taxon>Pleuronectes</taxon>
    </lineage>
</organism>
<dbReference type="EMBL" id="CADEAL010000600">
    <property type="protein sequence ID" value="CAB1422649.1"/>
    <property type="molecule type" value="Genomic_DNA"/>
</dbReference>
<gene>
    <name evidence="2" type="ORF">PLEPLA_LOCUS10566</name>
</gene>
<feature type="compositionally biased region" description="Polar residues" evidence="1">
    <location>
        <begin position="11"/>
        <end position="26"/>
    </location>
</feature>
<dbReference type="AlphaFoldDB" id="A0A9N7U0N7"/>
<feature type="region of interest" description="Disordered" evidence="1">
    <location>
        <begin position="11"/>
        <end position="109"/>
    </location>
</feature>
<name>A0A9N7U0N7_PLEPL</name>
<reference evidence="2" key="1">
    <citation type="submission" date="2020-03" db="EMBL/GenBank/DDBJ databases">
        <authorList>
            <person name="Weist P."/>
        </authorList>
    </citation>
    <scope>NUCLEOTIDE SEQUENCE</scope>
</reference>
<evidence type="ECO:0000313" key="2">
    <source>
        <dbReference type="EMBL" id="CAB1422649.1"/>
    </source>
</evidence>
<feature type="compositionally biased region" description="Polar residues" evidence="1">
    <location>
        <begin position="94"/>
        <end position="109"/>
    </location>
</feature>
<keyword evidence="3" id="KW-1185">Reference proteome</keyword>
<accession>A0A9N7U0N7</accession>
<protein>
    <submittedName>
        <fullName evidence="2">Uncharacterized protein</fullName>
    </submittedName>
</protein>
<evidence type="ECO:0000256" key="1">
    <source>
        <dbReference type="SAM" id="MobiDB-lite"/>
    </source>
</evidence>
<proteinExistence type="predicted"/>